<organism evidence="2">
    <name type="scientific">Prunus dulcis</name>
    <name type="common">Almond</name>
    <name type="synonym">Amygdalus dulcis</name>
    <dbReference type="NCBI Taxonomy" id="3755"/>
    <lineage>
        <taxon>Eukaryota</taxon>
        <taxon>Viridiplantae</taxon>
        <taxon>Streptophyta</taxon>
        <taxon>Embryophyta</taxon>
        <taxon>Tracheophyta</taxon>
        <taxon>Spermatophyta</taxon>
        <taxon>Magnoliopsida</taxon>
        <taxon>eudicotyledons</taxon>
        <taxon>Gunneridae</taxon>
        <taxon>Pentapetalae</taxon>
        <taxon>rosids</taxon>
        <taxon>fabids</taxon>
        <taxon>Rosales</taxon>
        <taxon>Rosaceae</taxon>
        <taxon>Amygdaloideae</taxon>
        <taxon>Amygdaleae</taxon>
        <taxon>Prunus</taxon>
    </lineage>
</organism>
<evidence type="ECO:0000256" key="1">
    <source>
        <dbReference type="SAM" id="MobiDB-lite"/>
    </source>
</evidence>
<reference evidence="2" key="1">
    <citation type="journal article" date="2019" name="Science">
        <title>Mutation of a bHLH transcription factor allowed almond domestication.</title>
        <authorList>
            <person name="Sanchez-Perez R."/>
            <person name="Pavan S."/>
            <person name="Mazzeo R."/>
            <person name="Moldovan C."/>
            <person name="Aiese Cigliano R."/>
            <person name="Del Cueto J."/>
            <person name="Ricciardi F."/>
            <person name="Lotti C."/>
            <person name="Ricciardi L."/>
            <person name="Dicenta F."/>
            <person name="Lopez-Marques R.L."/>
            <person name="Lindberg Moller B."/>
        </authorList>
    </citation>
    <scope>NUCLEOTIDE SEQUENCE</scope>
</reference>
<protein>
    <submittedName>
        <fullName evidence="2">Uncharacterized protein</fullName>
    </submittedName>
</protein>
<gene>
    <name evidence="2" type="ORF">Prudu_015800</name>
</gene>
<sequence>MQHKERRLAMANKFKALLRARTWTLVSRTPTTNMLPNNGIMMALFSVIRLAWWPMPFIRSRALTMVKSLVLLLIILLFALSWLFLCSLVGPHVVCGAGAGSWAERSATGEPSDDGQPIVPRNILGGSGDH</sequence>
<accession>A0A4Y1RJT9</accession>
<dbReference type="EMBL" id="AP019302">
    <property type="protein sequence ID" value="BBH04610.1"/>
    <property type="molecule type" value="Genomic_DNA"/>
</dbReference>
<evidence type="ECO:0000313" key="2">
    <source>
        <dbReference type="EMBL" id="BBH04610.1"/>
    </source>
</evidence>
<name>A0A4Y1RJT9_PRUDU</name>
<feature type="region of interest" description="Disordered" evidence="1">
    <location>
        <begin position="103"/>
        <end position="130"/>
    </location>
</feature>
<proteinExistence type="predicted"/>
<dbReference type="AlphaFoldDB" id="A0A4Y1RJT9"/>